<dbReference type="PANTHER" id="PTHR36303">
    <property type="entry name" value="2',3'-CYCLIC-NUCLEOTIDE 2'-PHOSPHODIESTERASE"/>
    <property type="match status" value="1"/>
</dbReference>
<dbReference type="PANTHER" id="PTHR36303:SF1">
    <property type="entry name" value="2',3'-CYCLIC-NUCLEOTIDE 2'-PHOSPHODIESTERASE"/>
    <property type="match status" value="1"/>
</dbReference>
<keyword evidence="2 7" id="KW-0479">Metal-binding</keyword>
<evidence type="ECO:0000256" key="4">
    <source>
        <dbReference type="ARBA" id="ARBA00023004"/>
    </source>
</evidence>
<evidence type="ECO:0000256" key="1">
    <source>
        <dbReference type="ARBA" id="ARBA00001965"/>
    </source>
</evidence>
<feature type="binding site" evidence="7">
    <location>
        <position position="8"/>
    </location>
    <ligand>
        <name>Fe cation</name>
        <dbReference type="ChEBI" id="CHEBI:24875"/>
        <label>1</label>
    </ligand>
</feature>
<dbReference type="RefSeq" id="WP_138193931.1">
    <property type="nucleotide sequence ID" value="NZ_VCIW01000005.1"/>
</dbReference>
<dbReference type="Gene3D" id="3.60.21.10">
    <property type="match status" value="1"/>
</dbReference>
<keyword evidence="9" id="KW-1185">Reference proteome</keyword>
<organism evidence="8 9">
    <name type="scientific">Paenibacillus antri</name>
    <dbReference type="NCBI Taxonomy" id="2582848"/>
    <lineage>
        <taxon>Bacteria</taxon>
        <taxon>Bacillati</taxon>
        <taxon>Bacillota</taxon>
        <taxon>Bacilli</taxon>
        <taxon>Bacillales</taxon>
        <taxon>Paenibacillaceae</taxon>
        <taxon>Paenibacillus</taxon>
    </lineage>
</organism>
<feature type="binding site" evidence="7">
    <location>
        <position position="67"/>
    </location>
    <ligand>
        <name>Fe cation</name>
        <dbReference type="ChEBI" id="CHEBI:24875"/>
        <label>2</label>
    </ligand>
</feature>
<dbReference type="PIRSF" id="PIRSF004789">
    <property type="entry name" value="DR1281"/>
    <property type="match status" value="1"/>
</dbReference>
<evidence type="ECO:0000256" key="7">
    <source>
        <dbReference type="PIRSR" id="PIRSR004789-51"/>
    </source>
</evidence>
<dbReference type="SUPFAM" id="SSF56300">
    <property type="entry name" value="Metallo-dependent phosphatases"/>
    <property type="match status" value="1"/>
</dbReference>
<dbReference type="FunFam" id="3.60.21.10:FF:000016">
    <property type="entry name" value="Putative metallophosphoesterase"/>
    <property type="match status" value="1"/>
</dbReference>
<evidence type="ECO:0000313" key="8">
    <source>
        <dbReference type="EMBL" id="TLS52274.1"/>
    </source>
</evidence>
<dbReference type="InterPro" id="IPR005235">
    <property type="entry name" value="YmdB-like"/>
</dbReference>
<evidence type="ECO:0000256" key="5">
    <source>
        <dbReference type="ARBA" id="ARBA00061401"/>
    </source>
</evidence>
<dbReference type="NCBIfam" id="TIGR00282">
    <property type="entry name" value="TIGR00282 family metallophosphoesterase"/>
    <property type="match status" value="1"/>
</dbReference>
<dbReference type="GO" id="GO:0004113">
    <property type="term" value="F:2',3'-cyclic-nucleotide 3'-phosphodiesterase activity"/>
    <property type="evidence" value="ECO:0007669"/>
    <property type="project" value="TreeGrafter"/>
</dbReference>
<feature type="binding site" evidence="7">
    <location>
        <position position="39"/>
    </location>
    <ligand>
        <name>Fe cation</name>
        <dbReference type="ChEBI" id="CHEBI:24875"/>
        <label>2</label>
    </ligand>
</feature>
<evidence type="ECO:0000256" key="2">
    <source>
        <dbReference type="ARBA" id="ARBA00022723"/>
    </source>
</evidence>
<comment type="caution">
    <text evidence="8">The sequence shown here is derived from an EMBL/GenBank/DDBJ whole genome shotgun (WGS) entry which is preliminary data.</text>
</comment>
<accession>A0A5R9GG52</accession>
<keyword evidence="3" id="KW-0378">Hydrolase</keyword>
<dbReference type="Proteomes" id="UP000309676">
    <property type="component" value="Unassembled WGS sequence"/>
</dbReference>
<feature type="binding site" evidence="7">
    <location>
        <position position="40"/>
    </location>
    <ligand>
        <name>Fe cation</name>
        <dbReference type="ChEBI" id="CHEBI:24875"/>
        <label>1</label>
    </ligand>
</feature>
<evidence type="ECO:0000256" key="6">
    <source>
        <dbReference type="PIRSR" id="PIRSR004789-50"/>
    </source>
</evidence>
<evidence type="ECO:0000313" key="9">
    <source>
        <dbReference type="Proteomes" id="UP000309676"/>
    </source>
</evidence>
<reference evidence="8 9" key="1">
    <citation type="submission" date="2019-05" db="EMBL/GenBank/DDBJ databases">
        <authorList>
            <person name="Narsing Rao M.P."/>
            <person name="Li W.J."/>
        </authorList>
    </citation>
    <scope>NUCLEOTIDE SEQUENCE [LARGE SCALE GENOMIC DNA]</scope>
    <source>
        <strain evidence="8 9">SYSU_K30003</strain>
    </source>
</reference>
<feature type="binding site" evidence="7">
    <location>
        <position position="175"/>
    </location>
    <ligand>
        <name>Fe cation</name>
        <dbReference type="ChEBI" id="CHEBI:24875"/>
        <label>2</label>
    </ligand>
</feature>
<feature type="active site" description="Proton donor" evidence="6">
    <location>
        <position position="68"/>
    </location>
</feature>
<name>A0A5R9GG52_9BACL</name>
<dbReference type="Pfam" id="PF13277">
    <property type="entry name" value="YmdB"/>
    <property type="match status" value="1"/>
</dbReference>
<feature type="binding site" evidence="7">
    <location>
        <position position="39"/>
    </location>
    <ligand>
        <name>Fe cation</name>
        <dbReference type="ChEBI" id="CHEBI:24875"/>
        <label>1</label>
    </ligand>
</feature>
<protein>
    <submittedName>
        <fullName evidence="8">TIGR00282 family metallophosphoesterase</fullName>
    </submittedName>
</protein>
<dbReference type="EMBL" id="VCIW01000005">
    <property type="protein sequence ID" value="TLS52274.1"/>
    <property type="molecule type" value="Genomic_DNA"/>
</dbReference>
<dbReference type="InterPro" id="IPR029052">
    <property type="entry name" value="Metallo-depent_PP-like"/>
</dbReference>
<proteinExistence type="inferred from homology"/>
<feature type="binding site" evidence="7">
    <location>
        <position position="150"/>
    </location>
    <ligand>
        <name>Fe cation</name>
        <dbReference type="ChEBI" id="CHEBI:24875"/>
        <label>2</label>
    </ligand>
</feature>
<dbReference type="GO" id="GO:0046872">
    <property type="term" value="F:metal ion binding"/>
    <property type="evidence" value="ECO:0007669"/>
    <property type="project" value="UniProtKB-KW"/>
</dbReference>
<keyword evidence="4" id="KW-0408">Iron</keyword>
<gene>
    <name evidence="8" type="ORF">FE782_09870</name>
</gene>
<dbReference type="OrthoDB" id="9801109at2"/>
<dbReference type="CDD" id="cd07382">
    <property type="entry name" value="MPP_DR1281"/>
    <property type="match status" value="1"/>
</dbReference>
<sequence length="264" mass="28808">MKVLFIGDIVGSTGRRALKENLPALKQTHKPDFIVVNGENAAGGKGITGAIANEFFELGVHGISMGNHTWDNKDIFEFIDKEPRLIRPANFPPGTPGQGSVTLKANGKELLLINVMGRAFLPPLDCPFRTLDKLFDKSKKRPVATLVDVHAEATSEKLAVGWYLDGKASAVVGTHTHVQTNDEQLLPNGTAYITDVGMTGSREGILGMEREAVLTKFLTQLPVRFAAAEGKYQFHGVVIDIDESTGKAKSIKTIRIYEGEFKMF</sequence>
<comment type="cofactor">
    <cofactor evidence="1">
        <name>Fe(3+)</name>
        <dbReference type="ChEBI" id="CHEBI:29034"/>
    </cofactor>
</comment>
<dbReference type="AlphaFoldDB" id="A0A5R9GG52"/>
<evidence type="ECO:0000256" key="3">
    <source>
        <dbReference type="ARBA" id="ARBA00022801"/>
    </source>
</evidence>
<comment type="similarity">
    <text evidence="5">Belongs to the YmdB-like family.</text>
</comment>
<feature type="binding site" evidence="7">
    <location>
        <position position="177"/>
    </location>
    <ligand>
        <name>Fe cation</name>
        <dbReference type="ChEBI" id="CHEBI:24875"/>
        <label>1</label>
    </ligand>
</feature>